<dbReference type="Proteomes" id="UP000095038">
    <property type="component" value="Unassembled WGS sequence"/>
</dbReference>
<protein>
    <submittedName>
        <fullName evidence="1">Uncharacterized protein</fullName>
    </submittedName>
</protein>
<sequence>MDENDLKNIENINRVNNIIDKELGVFTFNPESSSKIKNQILGDLNELNKFQELIDKRDESIRNLNVYIHRIAERVQNQNVSSEQEILTSLLSHLTSHFSNNNNNNNNGNGNDANGVNGVNRKIMVEKKVDEIDNYEESIRYINEKLINNREFIKFIRKLYEKQEFLEKKYYNEMNKLISKKIVKFKDLNYLNEEIKLRFIEDINSNIYNKLVRETYEIEREEDTVVLFKETIVL</sequence>
<proteinExistence type="predicted"/>
<evidence type="ECO:0000313" key="1">
    <source>
        <dbReference type="EMBL" id="ODV61088.1"/>
    </source>
</evidence>
<accession>A0A1D2VHF7</accession>
<name>A0A1D2VHF7_9ASCO</name>
<evidence type="ECO:0000313" key="2">
    <source>
        <dbReference type="Proteomes" id="UP000095038"/>
    </source>
</evidence>
<organism evidence="1 2">
    <name type="scientific">Ascoidea rubescens DSM 1968</name>
    <dbReference type="NCBI Taxonomy" id="1344418"/>
    <lineage>
        <taxon>Eukaryota</taxon>
        <taxon>Fungi</taxon>
        <taxon>Dikarya</taxon>
        <taxon>Ascomycota</taxon>
        <taxon>Saccharomycotina</taxon>
        <taxon>Saccharomycetes</taxon>
        <taxon>Ascoideaceae</taxon>
        <taxon>Ascoidea</taxon>
    </lineage>
</organism>
<dbReference type="AlphaFoldDB" id="A0A1D2VHF7"/>
<gene>
    <name evidence="1" type="ORF">ASCRUDRAFT_70311</name>
</gene>
<keyword evidence="2" id="KW-1185">Reference proteome</keyword>
<dbReference type="GeneID" id="30965412"/>
<reference evidence="2" key="1">
    <citation type="submission" date="2016-05" db="EMBL/GenBank/DDBJ databases">
        <title>Comparative genomics of biotechnologically important yeasts.</title>
        <authorList>
            <consortium name="DOE Joint Genome Institute"/>
            <person name="Riley R."/>
            <person name="Haridas S."/>
            <person name="Wolfe K.H."/>
            <person name="Lopes M.R."/>
            <person name="Hittinger C.T."/>
            <person name="Goker M."/>
            <person name="Salamov A."/>
            <person name="Wisecaver J."/>
            <person name="Long T.M."/>
            <person name="Aerts A.L."/>
            <person name="Barry K."/>
            <person name="Choi C."/>
            <person name="Clum A."/>
            <person name="Coughlan A.Y."/>
            <person name="Deshpande S."/>
            <person name="Douglass A.P."/>
            <person name="Hanson S.J."/>
            <person name="Klenk H.-P."/>
            <person name="Labutti K."/>
            <person name="Lapidus A."/>
            <person name="Lindquist E."/>
            <person name="Lipzen A."/>
            <person name="Meier-Kolthoff J.P."/>
            <person name="Ohm R.A."/>
            <person name="Otillar R.P."/>
            <person name="Pangilinan J."/>
            <person name="Peng Y."/>
            <person name="Rokas A."/>
            <person name="Rosa C.A."/>
            <person name="Scheuner C."/>
            <person name="Sibirny A.A."/>
            <person name="Slot J.C."/>
            <person name="Stielow J.B."/>
            <person name="Sun H."/>
            <person name="Kurtzman C.P."/>
            <person name="Blackwell M."/>
            <person name="Grigoriev I.V."/>
            <person name="Jeffries T.W."/>
        </authorList>
    </citation>
    <scope>NUCLEOTIDE SEQUENCE [LARGE SCALE GENOMIC DNA]</scope>
    <source>
        <strain evidence="2">DSM 1968</strain>
    </source>
</reference>
<dbReference type="InParanoid" id="A0A1D2VHF7"/>
<dbReference type="RefSeq" id="XP_020047395.1">
    <property type="nucleotide sequence ID" value="XM_020191776.1"/>
</dbReference>
<dbReference type="EMBL" id="KV454480">
    <property type="protein sequence ID" value="ODV61088.1"/>
    <property type="molecule type" value="Genomic_DNA"/>
</dbReference>